<dbReference type="PROSITE" id="PS51257">
    <property type="entry name" value="PROKAR_LIPOPROTEIN"/>
    <property type="match status" value="1"/>
</dbReference>
<sequence>MRHLFLYLFAVMISYSCNSKPTNKIDNLLILDRDVRKHTSLNQFTSFCVSKKTINNTAVCDSRSEKCRPGEHDYKKVLKKIGITVKIFDSLNQRLCRDGFKTYYRYGDYSIWVEDGAFGDIYGYLINHNHLISEVKSFEFDNKYHIGIGKKVDKNVYYFSSNFN</sequence>
<evidence type="ECO:0000313" key="2">
    <source>
        <dbReference type="Proteomes" id="UP001517367"/>
    </source>
</evidence>
<proteinExistence type="predicted"/>
<evidence type="ECO:0008006" key="3">
    <source>
        <dbReference type="Google" id="ProtNLM"/>
    </source>
</evidence>
<reference evidence="1 2" key="1">
    <citation type="submission" date="2024-12" db="EMBL/GenBank/DDBJ databases">
        <authorList>
            <person name="Hu S."/>
        </authorList>
    </citation>
    <scope>NUCLEOTIDE SEQUENCE [LARGE SCALE GENOMIC DNA]</scope>
    <source>
        <strain evidence="1 2">P-25</strain>
    </source>
</reference>
<dbReference type="Proteomes" id="UP001517367">
    <property type="component" value="Unassembled WGS sequence"/>
</dbReference>
<protein>
    <recommendedName>
        <fullName evidence="3">Lipoprotein</fullName>
    </recommendedName>
</protein>
<organism evidence="1 2">
    <name type="scientific">Pedobacter helvus</name>
    <dbReference type="NCBI Taxonomy" id="2563444"/>
    <lineage>
        <taxon>Bacteria</taxon>
        <taxon>Pseudomonadati</taxon>
        <taxon>Bacteroidota</taxon>
        <taxon>Sphingobacteriia</taxon>
        <taxon>Sphingobacteriales</taxon>
        <taxon>Sphingobacteriaceae</taxon>
        <taxon>Pedobacter</taxon>
    </lineage>
</organism>
<accession>A0ABW9JJK1</accession>
<name>A0ABW9JJK1_9SPHI</name>
<gene>
    <name evidence="1" type="ORF">E5L68_010860</name>
</gene>
<dbReference type="EMBL" id="SRMP02000015">
    <property type="protein sequence ID" value="MFN0291896.1"/>
    <property type="molecule type" value="Genomic_DNA"/>
</dbReference>
<evidence type="ECO:0000313" key="1">
    <source>
        <dbReference type="EMBL" id="MFN0291896.1"/>
    </source>
</evidence>
<comment type="caution">
    <text evidence="1">The sequence shown here is derived from an EMBL/GenBank/DDBJ whole genome shotgun (WGS) entry which is preliminary data.</text>
</comment>
<keyword evidence="2" id="KW-1185">Reference proteome</keyword>